<evidence type="ECO:0000313" key="7">
    <source>
        <dbReference type="Proteomes" id="UP001211866"/>
    </source>
</evidence>
<reference evidence="4 7" key="5">
    <citation type="submission" date="2022-05" db="EMBL/GenBank/DDBJ databases">
        <title>Complete sequence of strain NY11312.</title>
        <authorList>
            <person name="Zhou D."/>
        </authorList>
    </citation>
    <scope>NUCLEOTIDE SEQUENCE [LARGE SCALE GENOMIC DNA]</scope>
    <source>
        <strain evidence="4 7">NY11312</strain>
    </source>
</reference>
<evidence type="ECO:0000313" key="1">
    <source>
        <dbReference type="EMBL" id="ASR88470.1"/>
    </source>
</evidence>
<dbReference type="Proteomes" id="UP000245216">
    <property type="component" value="Unassembled WGS sequence"/>
</dbReference>
<evidence type="ECO:0000313" key="3">
    <source>
        <dbReference type="EMBL" id="UPL20859.1"/>
    </source>
</evidence>
<sequence>MSTLNTDTPLERADDFYQMLIDAHQGLSTAQSHAMNAALVLLLCNHVGSLDVIKQALDAARQTCLEQAA</sequence>
<dbReference type="STRING" id="511.UZ73_07720"/>
<dbReference type="OrthoDB" id="6460891at2"/>
<dbReference type="KEGG" id="afa:UZ73_07720"/>
<evidence type="ECO:0000313" key="6">
    <source>
        <dbReference type="Proteomes" id="UP000245216"/>
    </source>
</evidence>
<reference evidence="1 5" key="1">
    <citation type="submission" date="2017-05" db="EMBL/GenBank/DDBJ databases">
        <authorList>
            <person name="Qiu J.G."/>
            <person name="He J."/>
        </authorList>
    </citation>
    <scope>NUCLEOTIDE SEQUENCE [LARGE SCALE GENOMIC DNA]</scope>
    <source>
        <strain evidence="1 5">JQ135</strain>
    </source>
</reference>
<dbReference type="Proteomes" id="UP000830925">
    <property type="component" value="Chromosome"/>
</dbReference>
<proteinExistence type="predicted"/>
<evidence type="ECO:0000313" key="2">
    <source>
        <dbReference type="EMBL" id="PWE14766.1"/>
    </source>
</evidence>
<reference evidence="2 6" key="3">
    <citation type="submission" date="2018-05" db="EMBL/GenBank/DDBJ databases">
        <authorList>
            <person name="Lanie J.A."/>
            <person name="Ng W.-L."/>
            <person name="Kazmierczak K.M."/>
            <person name="Andrzejewski T.M."/>
            <person name="Davidsen T.M."/>
            <person name="Wayne K.J."/>
            <person name="Tettelin H."/>
            <person name="Glass J.I."/>
            <person name="Rusch D."/>
            <person name="Podicherti R."/>
            <person name="Tsui H.-C.T."/>
            <person name="Winkler M.E."/>
        </authorList>
    </citation>
    <scope>NUCLEOTIDE SEQUENCE [LARGE SCALE GENOMIC DNA]</scope>
    <source>
        <strain evidence="2 6">YBY</strain>
    </source>
</reference>
<dbReference type="Proteomes" id="UP000214561">
    <property type="component" value="Chromosome"/>
</dbReference>
<dbReference type="eggNOG" id="ENOG5032YI0">
    <property type="taxonomic scope" value="Bacteria"/>
</dbReference>
<dbReference type="AlphaFoldDB" id="A0A0A2N6C1"/>
<reference evidence="3" key="4">
    <citation type="submission" date="2022-04" db="EMBL/GenBank/DDBJ databases">
        <title>Genomic mining of Alcaligenes faecalis D334 producing ectoin and derivatives.</title>
        <authorList>
            <person name="Doan V.T."/>
            <person name="Quach N.T."/>
            <person name="Vu T.-H.-N."/>
            <person name="Phi Q.-T."/>
        </authorList>
    </citation>
    <scope>NUCLEOTIDE SEQUENCE</scope>
    <source>
        <strain evidence="3">D334</strain>
    </source>
</reference>
<dbReference type="RefSeq" id="WP_009461092.1">
    <property type="nucleotide sequence ID" value="NZ_CAXOJJ010000013.1"/>
</dbReference>
<dbReference type="Pfam" id="PF10932">
    <property type="entry name" value="DUF2783"/>
    <property type="match status" value="1"/>
</dbReference>
<dbReference type="EMBL" id="CP021641">
    <property type="protein sequence ID" value="ASR88470.1"/>
    <property type="molecule type" value="Genomic_DNA"/>
</dbReference>
<gene>
    <name evidence="1" type="ORF">AFA_02770</name>
    <name evidence="2" type="ORF">DF183_08695</name>
    <name evidence="4" type="ORF">M2J83_03715</name>
    <name evidence="3" type="ORF">MXF72_15890</name>
</gene>
<dbReference type="EMBL" id="CP095873">
    <property type="protein sequence ID" value="UPL20859.1"/>
    <property type="molecule type" value="Genomic_DNA"/>
</dbReference>
<accession>A0A0A2N6C1</accession>
<organism evidence="2 6">
    <name type="scientific">Alcaligenes faecalis</name>
    <dbReference type="NCBI Taxonomy" id="511"/>
    <lineage>
        <taxon>Bacteria</taxon>
        <taxon>Pseudomonadati</taxon>
        <taxon>Pseudomonadota</taxon>
        <taxon>Betaproteobacteria</taxon>
        <taxon>Burkholderiales</taxon>
        <taxon>Alcaligenaceae</taxon>
        <taxon>Alcaligenes</taxon>
    </lineage>
</organism>
<protein>
    <submittedName>
        <fullName evidence="1">DNA topoisomerase IV</fullName>
    </submittedName>
    <submittedName>
        <fullName evidence="2">DUF2783 domain-containing protein</fullName>
    </submittedName>
</protein>
<dbReference type="Proteomes" id="UP001211866">
    <property type="component" value="Chromosome"/>
</dbReference>
<name>A0A0A2N6C1_ALCFA</name>
<dbReference type="KEGG" id="afq:AFA_02770"/>
<accession>A0A0M7BN66</accession>
<dbReference type="EMBL" id="CP096916">
    <property type="protein sequence ID" value="WBM38948.1"/>
    <property type="molecule type" value="Genomic_DNA"/>
</dbReference>
<dbReference type="InterPro" id="IPR021233">
    <property type="entry name" value="DUF2783"/>
</dbReference>
<evidence type="ECO:0000313" key="4">
    <source>
        <dbReference type="EMBL" id="WBM38948.1"/>
    </source>
</evidence>
<keyword evidence="7" id="KW-1185">Reference proteome</keyword>
<evidence type="ECO:0000313" key="5">
    <source>
        <dbReference type="Proteomes" id="UP000214561"/>
    </source>
</evidence>
<dbReference type="EMBL" id="QEXO01000002">
    <property type="protein sequence ID" value="PWE14766.1"/>
    <property type="molecule type" value="Genomic_DNA"/>
</dbReference>
<reference evidence="2 6" key="2">
    <citation type="submission" date="2018-05" db="EMBL/GenBank/DDBJ databases">
        <title>Genome Sequence of an Efficient Indole-Degrading Bacterium, Alcaligenes sp.YBY.</title>
        <authorList>
            <person name="Yang B."/>
        </authorList>
    </citation>
    <scope>NUCLEOTIDE SEQUENCE [LARGE SCALE GENOMIC DNA]</scope>
    <source>
        <strain evidence="2 6">YBY</strain>
    </source>
</reference>
<dbReference type="GeneID" id="96774707"/>